<gene>
    <name evidence="1" type="ORF">ALC57_15838</name>
</gene>
<evidence type="ECO:0000313" key="2">
    <source>
        <dbReference type="Proteomes" id="UP000078492"/>
    </source>
</evidence>
<dbReference type="AlphaFoldDB" id="A0A151IVY1"/>
<sequence>IPFNSRTDIRRVDQGPMEIFDETLRKREQVPLPSNIPDEGTLQNNAKIHVRVEDDIDGRGTGSALISKRFNTSSNTRCREKRTPACAYAREVDERQVRLAVVVFPLTTAVLWYNAHRKARSYVKAVKAVSTEARTERN</sequence>
<organism evidence="1 2">
    <name type="scientific">Trachymyrmex cornetzi</name>
    <dbReference type="NCBI Taxonomy" id="471704"/>
    <lineage>
        <taxon>Eukaryota</taxon>
        <taxon>Metazoa</taxon>
        <taxon>Ecdysozoa</taxon>
        <taxon>Arthropoda</taxon>
        <taxon>Hexapoda</taxon>
        <taxon>Insecta</taxon>
        <taxon>Pterygota</taxon>
        <taxon>Neoptera</taxon>
        <taxon>Endopterygota</taxon>
        <taxon>Hymenoptera</taxon>
        <taxon>Apocrita</taxon>
        <taxon>Aculeata</taxon>
        <taxon>Formicoidea</taxon>
        <taxon>Formicidae</taxon>
        <taxon>Myrmicinae</taxon>
        <taxon>Trachymyrmex</taxon>
    </lineage>
</organism>
<proteinExistence type="predicted"/>
<protein>
    <submittedName>
        <fullName evidence="1">Uncharacterized protein</fullName>
    </submittedName>
</protein>
<reference evidence="1 2" key="1">
    <citation type="submission" date="2015-09" db="EMBL/GenBank/DDBJ databases">
        <title>Trachymyrmex cornetzi WGS genome.</title>
        <authorList>
            <person name="Nygaard S."/>
            <person name="Hu H."/>
            <person name="Boomsma J."/>
            <person name="Zhang G."/>
        </authorList>
    </citation>
    <scope>NUCLEOTIDE SEQUENCE [LARGE SCALE GENOMIC DNA]</scope>
    <source>
        <strain evidence="1">Tcor2-1</strain>
        <tissue evidence="1">Whole body</tissue>
    </source>
</reference>
<evidence type="ECO:0000313" key="1">
    <source>
        <dbReference type="EMBL" id="KYN11996.1"/>
    </source>
</evidence>
<dbReference type="EMBL" id="KQ980880">
    <property type="protein sequence ID" value="KYN11996.1"/>
    <property type="molecule type" value="Genomic_DNA"/>
</dbReference>
<dbReference type="Proteomes" id="UP000078492">
    <property type="component" value="Unassembled WGS sequence"/>
</dbReference>
<accession>A0A151IVY1</accession>
<name>A0A151IVY1_9HYME</name>
<keyword evidence="2" id="KW-1185">Reference proteome</keyword>
<feature type="non-terminal residue" evidence="1">
    <location>
        <position position="1"/>
    </location>
</feature>